<accession>A0A1I6UPW9</accession>
<dbReference type="Gene3D" id="3.30.1540.10">
    <property type="entry name" value="formyl-coa transferase, domain 3"/>
    <property type="match status" value="1"/>
</dbReference>
<gene>
    <name evidence="3" type="ORF">SAMN04488556_4002</name>
</gene>
<dbReference type="GO" id="GO:0008410">
    <property type="term" value="F:CoA-transferase activity"/>
    <property type="evidence" value="ECO:0007669"/>
    <property type="project" value="TreeGrafter"/>
</dbReference>
<dbReference type="Gene3D" id="3.40.50.10540">
    <property type="entry name" value="Crotonobetainyl-coa:carnitine coa-transferase, domain 1"/>
    <property type="match status" value="1"/>
</dbReference>
<organism evidence="3 4">
    <name type="scientific">Halostagnicola kamekurae</name>
    <dbReference type="NCBI Taxonomy" id="619731"/>
    <lineage>
        <taxon>Archaea</taxon>
        <taxon>Methanobacteriati</taxon>
        <taxon>Methanobacteriota</taxon>
        <taxon>Stenosarchaea group</taxon>
        <taxon>Halobacteria</taxon>
        <taxon>Halobacteriales</taxon>
        <taxon>Natrialbaceae</taxon>
        <taxon>Halostagnicola</taxon>
    </lineage>
</organism>
<keyword evidence="1 3" id="KW-0808">Transferase</keyword>
<protein>
    <submittedName>
        <fullName evidence="3">Formyl-CoA transferase</fullName>
    </submittedName>
</protein>
<keyword evidence="4" id="KW-1185">Reference proteome</keyword>
<dbReference type="PANTHER" id="PTHR48207:SF3">
    <property type="entry name" value="SUCCINATE--HYDROXYMETHYLGLUTARATE COA-TRANSFERASE"/>
    <property type="match status" value="1"/>
</dbReference>
<dbReference type="EMBL" id="FOZS01000005">
    <property type="protein sequence ID" value="SFT03505.1"/>
    <property type="molecule type" value="Genomic_DNA"/>
</dbReference>
<dbReference type="InterPro" id="IPR044855">
    <property type="entry name" value="CoA-Trfase_III_dom3_sf"/>
</dbReference>
<dbReference type="RefSeq" id="WP_092907343.1">
    <property type="nucleotide sequence ID" value="NZ_FOZS01000005.1"/>
</dbReference>
<dbReference type="InterPro" id="IPR023606">
    <property type="entry name" value="CoA-Trfase_III_dom_1_sf"/>
</dbReference>
<dbReference type="Pfam" id="PF02515">
    <property type="entry name" value="CoA_transf_3"/>
    <property type="match status" value="1"/>
</dbReference>
<dbReference type="InterPro" id="IPR003673">
    <property type="entry name" value="CoA-Trfase_fam_III"/>
</dbReference>
<dbReference type="SUPFAM" id="SSF89796">
    <property type="entry name" value="CoA-transferase family III (CaiB/BaiF)"/>
    <property type="match status" value="1"/>
</dbReference>
<proteinExistence type="predicted"/>
<dbReference type="Proteomes" id="UP000199199">
    <property type="component" value="Unassembled WGS sequence"/>
</dbReference>
<dbReference type="PANTHER" id="PTHR48207">
    <property type="entry name" value="SUCCINATE--HYDROXYMETHYLGLUTARATE COA-TRANSFERASE"/>
    <property type="match status" value="1"/>
</dbReference>
<dbReference type="AlphaFoldDB" id="A0A1I6UPW9"/>
<dbReference type="OrthoDB" id="28444at2157"/>
<evidence type="ECO:0000256" key="2">
    <source>
        <dbReference type="SAM" id="MobiDB-lite"/>
    </source>
</evidence>
<feature type="region of interest" description="Disordered" evidence="2">
    <location>
        <begin position="353"/>
        <end position="373"/>
    </location>
</feature>
<evidence type="ECO:0000313" key="4">
    <source>
        <dbReference type="Proteomes" id="UP000199199"/>
    </source>
</evidence>
<reference evidence="4" key="1">
    <citation type="submission" date="2016-10" db="EMBL/GenBank/DDBJ databases">
        <authorList>
            <person name="Varghese N."/>
            <person name="Submissions S."/>
        </authorList>
    </citation>
    <scope>NUCLEOTIDE SEQUENCE [LARGE SCALE GENOMIC DNA]</scope>
    <source>
        <strain evidence="4">DSM 22427</strain>
    </source>
</reference>
<name>A0A1I6UPW9_9EURY</name>
<sequence>MSQGPLRSLRVVDFTTMISGGFAASTLADFGADVITVEHPTKTDPIREWKPIKDGESMWWKSLGRNQRCVTLDLSSDEGQAMALELVEDADIVLENFRSGTMERWNLGYQELKTVNEAIVMVRITGYGQTGPKSDKPGFGSVAEGISGWAHSNGFPDSDPLLPPIPLADLTAGQYAAQSAVYAVFDREMTEGNEGQVVDVSLYEPLFRLFIGKVEAYDTMDYISERTGNRSENSAPRNMYETADGYIALSASSQRIFENVMAAIGRENLIDDPRFETNADRLDNVEELDAIIEDWTSERPTDEVIEVMEASDAIVGPIYDMADIFEDIHYQVRDNIVSVEDPDLGEVKTHGIVPKYSKTPGEVSHLGPSPGEHNEEVYLEEVGIDEEEYERLSEGGVI</sequence>
<dbReference type="InterPro" id="IPR050483">
    <property type="entry name" value="CoA-transferase_III_domain"/>
</dbReference>
<evidence type="ECO:0000313" key="3">
    <source>
        <dbReference type="EMBL" id="SFT03505.1"/>
    </source>
</evidence>
<evidence type="ECO:0000256" key="1">
    <source>
        <dbReference type="ARBA" id="ARBA00022679"/>
    </source>
</evidence>